<gene>
    <name evidence="1" type="ORF">XELAEV_18008340mg</name>
</gene>
<organism evidence="1 2">
    <name type="scientific">Xenopus laevis</name>
    <name type="common">African clawed frog</name>
    <dbReference type="NCBI Taxonomy" id="8355"/>
    <lineage>
        <taxon>Eukaryota</taxon>
        <taxon>Metazoa</taxon>
        <taxon>Chordata</taxon>
        <taxon>Craniata</taxon>
        <taxon>Vertebrata</taxon>
        <taxon>Euteleostomi</taxon>
        <taxon>Amphibia</taxon>
        <taxon>Batrachia</taxon>
        <taxon>Anura</taxon>
        <taxon>Pipoidea</taxon>
        <taxon>Pipidae</taxon>
        <taxon>Xenopodinae</taxon>
        <taxon>Xenopus</taxon>
        <taxon>Xenopus</taxon>
    </lineage>
</organism>
<name>A0A974E3J6_XENLA</name>
<evidence type="ECO:0000313" key="1">
    <source>
        <dbReference type="EMBL" id="OCU02578.1"/>
    </source>
</evidence>
<evidence type="ECO:0000313" key="2">
    <source>
        <dbReference type="Proteomes" id="UP000694892"/>
    </source>
</evidence>
<dbReference type="AlphaFoldDB" id="A0A974E3J6"/>
<dbReference type="EMBL" id="CM004466">
    <property type="protein sequence ID" value="OCU02578.1"/>
    <property type="molecule type" value="Genomic_DNA"/>
</dbReference>
<accession>A0A974E3J6</accession>
<proteinExistence type="predicted"/>
<sequence>MYSTLSQISNPCMFLLQEQNIKEDYNKYSHTKEIFSYRPVCPVSVEKERDVETSDALFVQEKPKPIVLLIPEDIKCDGLLCPIPPIESQLKRPDPELYKVIIWDFLWIDPYIKLLMAPTENTSRLKGEIMDLMSLEKLVVLLDLLCLCWYYRTTSKKKKDSSSAETECKKEQSPIIKHQSDKEIEYEEAEEIRESTLSLPTDCSYFFQHEPQESKSKKKRLSFNVRKSFCHSQNKTKKNGTGYRKEQNKFSHLFLNFIRQSIQRDTVCEEET</sequence>
<reference evidence="2" key="1">
    <citation type="journal article" date="2016" name="Nature">
        <title>Genome evolution in the allotetraploid frog Xenopus laevis.</title>
        <authorList>
            <person name="Session A.M."/>
            <person name="Uno Y."/>
            <person name="Kwon T."/>
            <person name="Chapman J.A."/>
            <person name="Toyoda A."/>
            <person name="Takahashi S."/>
            <person name="Fukui A."/>
            <person name="Hikosaka A."/>
            <person name="Suzuki A."/>
            <person name="Kondo M."/>
            <person name="van Heeringen S.J."/>
            <person name="Quigley I."/>
            <person name="Heinz S."/>
            <person name="Ogino H."/>
            <person name="Ochi H."/>
            <person name="Hellsten U."/>
            <person name="Lyons J.B."/>
            <person name="Simakov O."/>
            <person name="Putnam N."/>
            <person name="Stites J."/>
            <person name="Kuroki Y."/>
            <person name="Tanaka T."/>
            <person name="Michiue T."/>
            <person name="Watanabe M."/>
            <person name="Bogdanovic O."/>
            <person name="Lister R."/>
            <person name="Georgiou G."/>
            <person name="Paranjpe S.S."/>
            <person name="van Kruijsbergen I."/>
            <person name="Shu S."/>
            <person name="Carlson J."/>
            <person name="Kinoshita T."/>
            <person name="Ohta Y."/>
            <person name="Mawaribuchi S."/>
            <person name="Jenkins J."/>
            <person name="Grimwood J."/>
            <person name="Schmutz J."/>
            <person name="Mitros T."/>
            <person name="Mozaffari S.V."/>
            <person name="Suzuki Y."/>
            <person name="Haramoto Y."/>
            <person name="Yamamoto T.S."/>
            <person name="Takagi C."/>
            <person name="Heald R."/>
            <person name="Miller K."/>
            <person name="Haudenschild C."/>
            <person name="Kitzman J."/>
            <person name="Nakayama T."/>
            <person name="Izutsu Y."/>
            <person name="Robert J."/>
            <person name="Fortriede J."/>
            <person name="Burns K."/>
            <person name="Lotay V."/>
            <person name="Karimi K."/>
            <person name="Yasuoka Y."/>
            <person name="Dichmann D.S."/>
            <person name="Flajnik M.F."/>
            <person name="Houston D.W."/>
            <person name="Shendure J."/>
            <person name="DuPasquier L."/>
            <person name="Vize P.D."/>
            <person name="Zorn A.M."/>
            <person name="Ito M."/>
            <person name="Marcotte E.M."/>
            <person name="Wallingford J.B."/>
            <person name="Ito Y."/>
            <person name="Asashima M."/>
            <person name="Ueno N."/>
            <person name="Matsuda Y."/>
            <person name="Veenstra G.J."/>
            <person name="Fujiyama A."/>
            <person name="Harland R.M."/>
            <person name="Taira M."/>
            <person name="Rokhsar D.S."/>
        </authorList>
    </citation>
    <scope>NUCLEOTIDE SEQUENCE [LARGE SCALE GENOMIC DNA]</scope>
    <source>
        <strain evidence="2">J</strain>
    </source>
</reference>
<dbReference type="OMA" id="NIESWPV"/>
<dbReference type="Proteomes" id="UP000694892">
    <property type="component" value="Chromosome 1L"/>
</dbReference>
<protein>
    <submittedName>
        <fullName evidence="1">Uncharacterized protein</fullName>
    </submittedName>
</protein>